<dbReference type="OMA" id="FCVEFIN"/>
<dbReference type="Pfam" id="PF01490">
    <property type="entry name" value="Aa_trans"/>
    <property type="match status" value="1"/>
</dbReference>
<dbReference type="OrthoDB" id="1684102at2759"/>
<proteinExistence type="predicted"/>
<feature type="transmembrane region" description="Helical" evidence="5">
    <location>
        <begin position="365"/>
        <end position="382"/>
    </location>
</feature>
<feature type="transmembrane region" description="Helical" evidence="5">
    <location>
        <begin position="388"/>
        <end position="409"/>
    </location>
</feature>
<feature type="transmembrane region" description="Helical" evidence="5">
    <location>
        <begin position="172"/>
        <end position="189"/>
    </location>
</feature>
<feature type="transmembrane region" description="Helical" evidence="5">
    <location>
        <begin position="80"/>
        <end position="104"/>
    </location>
</feature>
<dbReference type="EMBL" id="GG662719">
    <property type="protein sequence ID" value="EDK31801.1"/>
    <property type="molecule type" value="Genomic_DNA"/>
</dbReference>
<reference evidence="8" key="1">
    <citation type="journal article" date="2006" name="PLoS Biol.">
        <title>Macronuclear genome sequence of the ciliate Tetrahymena thermophila, a model eukaryote.</title>
        <authorList>
            <person name="Eisen J.A."/>
            <person name="Coyne R.S."/>
            <person name="Wu M."/>
            <person name="Wu D."/>
            <person name="Thiagarajan M."/>
            <person name="Wortman J.R."/>
            <person name="Badger J.H."/>
            <person name="Ren Q."/>
            <person name="Amedeo P."/>
            <person name="Jones K.M."/>
            <person name="Tallon L.J."/>
            <person name="Delcher A.L."/>
            <person name="Salzberg S.L."/>
            <person name="Silva J.C."/>
            <person name="Haas B.J."/>
            <person name="Majoros W.H."/>
            <person name="Farzad M."/>
            <person name="Carlton J.M."/>
            <person name="Smith R.K. Jr."/>
            <person name="Garg J."/>
            <person name="Pearlman R.E."/>
            <person name="Karrer K.M."/>
            <person name="Sun L."/>
            <person name="Manning G."/>
            <person name="Elde N.C."/>
            <person name="Turkewitz A.P."/>
            <person name="Asai D.J."/>
            <person name="Wilkes D.E."/>
            <person name="Wang Y."/>
            <person name="Cai H."/>
            <person name="Collins K."/>
            <person name="Stewart B.A."/>
            <person name="Lee S.R."/>
            <person name="Wilamowska K."/>
            <person name="Weinberg Z."/>
            <person name="Ruzzo W.L."/>
            <person name="Wloga D."/>
            <person name="Gaertig J."/>
            <person name="Frankel J."/>
            <person name="Tsao C.-C."/>
            <person name="Gorovsky M.A."/>
            <person name="Keeling P.J."/>
            <person name="Waller R.F."/>
            <person name="Patron N.J."/>
            <person name="Cherry J.M."/>
            <person name="Stover N.A."/>
            <person name="Krieger C.J."/>
            <person name="del Toro C."/>
            <person name="Ryder H.F."/>
            <person name="Williamson S.C."/>
            <person name="Barbeau R.A."/>
            <person name="Hamilton E.P."/>
            <person name="Orias E."/>
        </authorList>
    </citation>
    <scope>NUCLEOTIDE SEQUENCE [LARGE SCALE GENOMIC DNA]</scope>
    <source>
        <strain evidence="8">SB210</strain>
    </source>
</reference>
<evidence type="ECO:0000256" key="3">
    <source>
        <dbReference type="ARBA" id="ARBA00022989"/>
    </source>
</evidence>
<feature type="domain" description="Amino acid transporter transmembrane" evidence="6">
    <location>
        <begin position="55"/>
        <end position="416"/>
    </location>
</feature>
<organism evidence="7 8">
    <name type="scientific">Tetrahymena thermophila (strain SB210)</name>
    <dbReference type="NCBI Taxonomy" id="312017"/>
    <lineage>
        <taxon>Eukaryota</taxon>
        <taxon>Sar</taxon>
        <taxon>Alveolata</taxon>
        <taxon>Ciliophora</taxon>
        <taxon>Intramacronucleata</taxon>
        <taxon>Oligohymenophorea</taxon>
        <taxon>Hymenostomatida</taxon>
        <taxon>Tetrahymenina</taxon>
        <taxon>Tetrahymenidae</taxon>
        <taxon>Tetrahymena</taxon>
    </lineage>
</organism>
<feature type="transmembrane region" description="Helical" evidence="5">
    <location>
        <begin position="318"/>
        <end position="344"/>
    </location>
</feature>
<dbReference type="InParanoid" id="A4VE40"/>
<dbReference type="STRING" id="312017.A4VE40"/>
<dbReference type="GeneID" id="7828923"/>
<keyword evidence="2 5" id="KW-0812">Transmembrane</keyword>
<dbReference type="eggNOG" id="KOG1304">
    <property type="taxonomic scope" value="Eukaryota"/>
</dbReference>
<dbReference type="RefSeq" id="XP_001470762.1">
    <property type="nucleotide sequence ID" value="XM_001470712.2"/>
</dbReference>
<dbReference type="GO" id="GO:0015179">
    <property type="term" value="F:L-amino acid transmembrane transporter activity"/>
    <property type="evidence" value="ECO:0007669"/>
    <property type="project" value="TreeGrafter"/>
</dbReference>
<keyword evidence="3 5" id="KW-1133">Transmembrane helix</keyword>
<evidence type="ECO:0000256" key="4">
    <source>
        <dbReference type="ARBA" id="ARBA00023136"/>
    </source>
</evidence>
<feature type="transmembrane region" description="Helical" evidence="5">
    <location>
        <begin position="201"/>
        <end position="224"/>
    </location>
</feature>
<keyword evidence="4 5" id="KW-0472">Membrane</keyword>
<protein>
    <submittedName>
        <fullName evidence="7">Transmembrane amino acid transporter protein</fullName>
    </submittedName>
</protein>
<dbReference type="AlphaFoldDB" id="A4VE40"/>
<evidence type="ECO:0000313" key="8">
    <source>
        <dbReference type="Proteomes" id="UP000009168"/>
    </source>
</evidence>
<evidence type="ECO:0000256" key="2">
    <source>
        <dbReference type="ARBA" id="ARBA00022692"/>
    </source>
</evidence>
<evidence type="ECO:0000256" key="5">
    <source>
        <dbReference type="SAM" id="Phobius"/>
    </source>
</evidence>
<dbReference type="Proteomes" id="UP000009168">
    <property type="component" value="Unassembled WGS sequence"/>
</dbReference>
<dbReference type="KEGG" id="tet:TTHERM_00405586"/>
<feature type="transmembrane region" description="Helical" evidence="5">
    <location>
        <begin position="276"/>
        <end position="298"/>
    </location>
</feature>
<dbReference type="PANTHER" id="PTHR22950">
    <property type="entry name" value="AMINO ACID TRANSPORTER"/>
    <property type="match status" value="1"/>
</dbReference>
<dbReference type="HOGENOM" id="CLU_570507_0_0_1"/>
<evidence type="ECO:0000256" key="1">
    <source>
        <dbReference type="ARBA" id="ARBA00004141"/>
    </source>
</evidence>
<comment type="subcellular location">
    <subcellularLocation>
        <location evidence="1">Membrane</location>
        <topology evidence="1">Multi-pass membrane protein</topology>
    </subcellularLocation>
</comment>
<dbReference type="InterPro" id="IPR013057">
    <property type="entry name" value="AA_transpt_TM"/>
</dbReference>
<feature type="transmembrane region" description="Helical" evidence="5">
    <location>
        <begin position="447"/>
        <end position="472"/>
    </location>
</feature>
<evidence type="ECO:0000313" key="7">
    <source>
        <dbReference type="EMBL" id="EDK31801.1"/>
    </source>
</evidence>
<sequence>MSISNLEQKQSIIEGEQQMSLQPLIQEAKISLIQSEGLIYPASSDDDIKIEEEPKSTVFVATAQTLKSGIGSGVLFLPSTFQACGITLSSIFMVLCAIVCYFCWSLISQIIRFQESTDTKDPTNKHLTLDEAGGKLFGKGFKIFIQVCTYIYSYSTCFGYAIFIYQSTEDTIPNHMVTMAIMYAIYLPFSMYKRIDRLYLLTYIALAANIITLVFIVGKSSYIIGTTNVNFPKLTQFNFSQLPLQFGVFSFAYDINGVYTEIHASMKNKNQFDKVLQYYLTIFTIMGILVGLLGYVAFGEDTEAVIFNNIGSMDGVGTGLAFLYSLAELASILLYVFCVVKFFDKTINKYVLKNATKCMTFFQEFFVRSVLFFSFAFLGLYVTQINAVFNIMGCVFCTILTYACPIFLYHKARKIQDRILNSNQVQDCEKGESCEKPSIILLNKSNWIYVLSIFCLIFGLLGGISGLVSTIISLQQSGF</sequence>
<accession>A4VE40</accession>
<keyword evidence="8" id="KW-1185">Reference proteome</keyword>
<feature type="transmembrane region" description="Helical" evidence="5">
    <location>
        <begin position="143"/>
        <end position="166"/>
    </location>
</feature>
<dbReference type="GO" id="GO:0016020">
    <property type="term" value="C:membrane"/>
    <property type="evidence" value="ECO:0007669"/>
    <property type="project" value="UniProtKB-SubCell"/>
</dbReference>
<gene>
    <name evidence="7" type="ORF">TTHERM_00405586</name>
</gene>
<evidence type="ECO:0000259" key="6">
    <source>
        <dbReference type="Pfam" id="PF01490"/>
    </source>
</evidence>
<name>A4VE40_TETTS</name>